<dbReference type="eggNOG" id="COG3394">
    <property type="taxonomic scope" value="Bacteria"/>
</dbReference>
<dbReference type="GO" id="GO:0046872">
    <property type="term" value="F:metal ion binding"/>
    <property type="evidence" value="ECO:0007669"/>
    <property type="project" value="UniProtKB-KW"/>
</dbReference>
<dbReference type="Pfam" id="PF04794">
    <property type="entry name" value="YdjC"/>
    <property type="match status" value="1"/>
</dbReference>
<dbReference type="AlphaFoldDB" id="V2TTV7"/>
<dbReference type="InterPro" id="IPR011330">
    <property type="entry name" value="Glyco_hydro/deAcase_b/a-brl"/>
</dbReference>
<dbReference type="Proteomes" id="UP000023785">
    <property type="component" value="Unassembled WGS sequence"/>
</dbReference>
<evidence type="ECO:0000313" key="7">
    <source>
        <dbReference type="Proteomes" id="UP000023785"/>
    </source>
</evidence>
<dbReference type="PANTHER" id="PTHR31609:SF1">
    <property type="entry name" value="CARBOHYDRATE DEACETYLASE"/>
    <property type="match status" value="1"/>
</dbReference>
<organism evidence="6 7">
    <name type="scientific">Acinetobacter nectaris CIP 110549</name>
    <dbReference type="NCBI Taxonomy" id="1392540"/>
    <lineage>
        <taxon>Bacteria</taxon>
        <taxon>Pseudomonadati</taxon>
        <taxon>Pseudomonadota</taxon>
        <taxon>Gammaproteobacteria</taxon>
        <taxon>Moraxellales</taxon>
        <taxon>Moraxellaceae</taxon>
        <taxon>Acinetobacter</taxon>
    </lineage>
</organism>
<evidence type="ECO:0008006" key="8">
    <source>
        <dbReference type="Google" id="ProtNLM"/>
    </source>
</evidence>
<gene>
    <name evidence="6" type="ORF">P256_01232</name>
</gene>
<dbReference type="InterPro" id="IPR006879">
    <property type="entry name" value="YdjC-like"/>
</dbReference>
<keyword evidence="3" id="KW-0378">Hydrolase</keyword>
<dbReference type="CDD" id="cd10807">
    <property type="entry name" value="YdjC_like_3"/>
    <property type="match status" value="1"/>
</dbReference>
<dbReference type="PATRIC" id="fig|1392540.3.peg.1198"/>
<dbReference type="PANTHER" id="PTHR31609">
    <property type="entry name" value="YDJC DEACETYLASE FAMILY MEMBER"/>
    <property type="match status" value="1"/>
</dbReference>
<dbReference type="HOGENOM" id="CLU_064244_3_0_6"/>
<dbReference type="STRING" id="1392540.P256_01232"/>
<evidence type="ECO:0000256" key="2">
    <source>
        <dbReference type="ARBA" id="ARBA00022723"/>
    </source>
</evidence>
<dbReference type="OrthoDB" id="5295855at2"/>
<dbReference type="GO" id="GO:0005975">
    <property type="term" value="P:carbohydrate metabolic process"/>
    <property type="evidence" value="ECO:0007669"/>
    <property type="project" value="InterPro"/>
</dbReference>
<keyword evidence="5" id="KW-0119">Carbohydrate metabolism</keyword>
<comment type="caution">
    <text evidence="6">The sequence shown here is derived from an EMBL/GenBank/DDBJ whole genome shotgun (WGS) entry which is preliminary data.</text>
</comment>
<keyword evidence="4" id="KW-0460">Magnesium</keyword>
<sequence>MKLVCYCADDFAMNAEINHAILNLLRQQVLHATSCMTQSPYWFHDAHELLSIDHPIEIGLHLNFTHDFKTEDVTYNLNELIAKAWGRSLDPNKIKESIAHQWQRFIQATGKAPDFVDGHQHVHQFPVIREILLDFLKEQNFKGWVRSLDKPLYIHGYKIKTGLLHLLGAKKFQHLCHKNQIFTNTYFAGVYDFSPNVDYATLNREWLKKAEQKTLIMCHPAIEQVIHHDPIHTARVNEYNYLKSKQFLEDCQTFNIQLNPIGAV</sequence>
<name>V2TTV7_9GAMM</name>
<comment type="cofactor">
    <cofactor evidence="1">
        <name>Mg(2+)</name>
        <dbReference type="ChEBI" id="CHEBI:18420"/>
    </cofactor>
</comment>
<keyword evidence="2" id="KW-0479">Metal-binding</keyword>
<dbReference type="GO" id="GO:0016787">
    <property type="term" value="F:hydrolase activity"/>
    <property type="evidence" value="ECO:0007669"/>
    <property type="project" value="UniProtKB-KW"/>
</dbReference>
<protein>
    <recommendedName>
        <fullName evidence="8">ChbG/HpnK family deacetylase</fullName>
    </recommendedName>
</protein>
<evidence type="ECO:0000256" key="1">
    <source>
        <dbReference type="ARBA" id="ARBA00001946"/>
    </source>
</evidence>
<proteinExistence type="predicted"/>
<accession>V2TTV7</accession>
<evidence type="ECO:0000256" key="4">
    <source>
        <dbReference type="ARBA" id="ARBA00022842"/>
    </source>
</evidence>
<evidence type="ECO:0000256" key="5">
    <source>
        <dbReference type="ARBA" id="ARBA00023277"/>
    </source>
</evidence>
<dbReference type="SUPFAM" id="SSF88713">
    <property type="entry name" value="Glycoside hydrolase/deacetylase"/>
    <property type="match status" value="1"/>
</dbReference>
<dbReference type="GO" id="GO:0019213">
    <property type="term" value="F:deacetylase activity"/>
    <property type="evidence" value="ECO:0007669"/>
    <property type="project" value="TreeGrafter"/>
</dbReference>
<dbReference type="EMBL" id="AYER01000003">
    <property type="protein sequence ID" value="ESK40777.1"/>
    <property type="molecule type" value="Genomic_DNA"/>
</dbReference>
<dbReference type="Gene3D" id="3.20.20.370">
    <property type="entry name" value="Glycoside hydrolase/deacetylase"/>
    <property type="match status" value="1"/>
</dbReference>
<evidence type="ECO:0000256" key="3">
    <source>
        <dbReference type="ARBA" id="ARBA00022801"/>
    </source>
</evidence>
<dbReference type="RefSeq" id="WP_023272809.1">
    <property type="nucleotide sequence ID" value="NZ_KI530712.1"/>
</dbReference>
<evidence type="ECO:0000313" key="6">
    <source>
        <dbReference type="EMBL" id="ESK40777.1"/>
    </source>
</evidence>
<keyword evidence="7" id="KW-1185">Reference proteome</keyword>
<reference evidence="6 7" key="1">
    <citation type="submission" date="2013-10" db="EMBL/GenBank/DDBJ databases">
        <title>The Genome Sequence of Acinetobacter nectaris CIP 110549.</title>
        <authorList>
            <consortium name="The Broad Institute Genomics Platform"/>
            <consortium name="The Broad Institute Genome Sequencing Center for Infectious Disease"/>
            <person name="Cerqueira G."/>
            <person name="Feldgarden M."/>
            <person name="Courvalin P."/>
            <person name="Grillot-Courvalin C."/>
            <person name="Clermont D."/>
            <person name="Rocha E."/>
            <person name="Yoon E.-J."/>
            <person name="Nemec A."/>
            <person name="Young S.K."/>
            <person name="Zeng Q."/>
            <person name="Gargeya S."/>
            <person name="Fitzgerald M."/>
            <person name="Abouelleil A."/>
            <person name="Alvarado L."/>
            <person name="Berlin A.M."/>
            <person name="Chapman S.B."/>
            <person name="Gainer-Dewar J."/>
            <person name="Goldberg J."/>
            <person name="Gnerre S."/>
            <person name="Griggs A."/>
            <person name="Gujja S."/>
            <person name="Hansen M."/>
            <person name="Howarth C."/>
            <person name="Imamovic A."/>
            <person name="Ireland A."/>
            <person name="Larimer J."/>
            <person name="McCowan C."/>
            <person name="Murphy C."/>
            <person name="Pearson M."/>
            <person name="Poon T.W."/>
            <person name="Priest M."/>
            <person name="Roberts A."/>
            <person name="Saif S."/>
            <person name="Shea T."/>
            <person name="Sykes S."/>
            <person name="Wortman J."/>
            <person name="Nusbaum C."/>
            <person name="Birren B."/>
        </authorList>
    </citation>
    <scope>NUCLEOTIDE SEQUENCE [LARGE SCALE GENOMIC DNA]</scope>
    <source>
        <strain evidence="6 7">CIP 110549</strain>
    </source>
</reference>